<dbReference type="EMBL" id="JAXAVX010000001">
    <property type="protein sequence ID" value="MDX8150164.1"/>
    <property type="molecule type" value="Genomic_DNA"/>
</dbReference>
<keyword evidence="4" id="KW-1185">Reference proteome</keyword>
<dbReference type="Proteomes" id="UP001277761">
    <property type="component" value="Unassembled WGS sequence"/>
</dbReference>
<name>A0ABU4VEM3_9ACTN</name>
<evidence type="ECO:0000313" key="3">
    <source>
        <dbReference type="EMBL" id="MDX8150164.1"/>
    </source>
</evidence>
<gene>
    <name evidence="3" type="ORF">SK069_01035</name>
</gene>
<feature type="domain" description="PRC-barrel" evidence="2">
    <location>
        <begin position="5"/>
        <end position="75"/>
    </location>
</feature>
<dbReference type="RefSeq" id="WP_319952316.1">
    <property type="nucleotide sequence ID" value="NZ_JAXAVX010000001.1"/>
</dbReference>
<sequence length="199" mass="21431">MQEIESIEDWKGQDVLDVAEEKVGKLEDAWFPVDAPEAVLLSVRSGLIAKKRFLVPLAGATVSRSHVRVAFTKDQIADGPRNDGDDRLSAEELAAVIAHYGVDVDGAHDAELESGAAREARVRAAREARAAADEAERSAETAAEEADRAEAAAREARTAADAAAERRSDALARAQELRRRADELAVPEPRTTMPPGVDR</sequence>
<feature type="compositionally biased region" description="Basic and acidic residues" evidence="1">
    <location>
        <begin position="128"/>
        <end position="183"/>
    </location>
</feature>
<dbReference type="InterPro" id="IPR014747">
    <property type="entry name" value="Bac_photo_RC_H_C"/>
</dbReference>
<dbReference type="Pfam" id="PF05239">
    <property type="entry name" value="PRC"/>
    <property type="match status" value="1"/>
</dbReference>
<dbReference type="Gene3D" id="3.90.50.10">
    <property type="entry name" value="Photosynthetic Reaction Center, subunit H, domain 2"/>
    <property type="match status" value="1"/>
</dbReference>
<dbReference type="SUPFAM" id="SSF50346">
    <property type="entry name" value="PRC-barrel domain"/>
    <property type="match status" value="1"/>
</dbReference>
<comment type="caution">
    <text evidence="3">The sequence shown here is derived from an EMBL/GenBank/DDBJ whole genome shotgun (WGS) entry which is preliminary data.</text>
</comment>
<reference evidence="3 4" key="1">
    <citation type="submission" date="2023-11" db="EMBL/GenBank/DDBJ databases">
        <authorList>
            <person name="Xu M."/>
            <person name="Jiang T."/>
        </authorList>
    </citation>
    <scope>NUCLEOTIDE SEQUENCE [LARGE SCALE GENOMIC DNA]</scope>
    <source>
        <strain evidence="3 4">SD</strain>
    </source>
</reference>
<proteinExistence type="predicted"/>
<evidence type="ECO:0000313" key="4">
    <source>
        <dbReference type="Proteomes" id="UP001277761"/>
    </source>
</evidence>
<evidence type="ECO:0000256" key="1">
    <source>
        <dbReference type="SAM" id="MobiDB-lite"/>
    </source>
</evidence>
<accession>A0ABU4VEM3</accession>
<feature type="region of interest" description="Disordered" evidence="1">
    <location>
        <begin position="128"/>
        <end position="199"/>
    </location>
</feature>
<evidence type="ECO:0000259" key="2">
    <source>
        <dbReference type="Pfam" id="PF05239"/>
    </source>
</evidence>
<dbReference type="InterPro" id="IPR011033">
    <property type="entry name" value="PRC_barrel-like_sf"/>
</dbReference>
<dbReference type="InterPro" id="IPR027275">
    <property type="entry name" value="PRC-brl_dom"/>
</dbReference>
<organism evidence="3 4">
    <name type="scientific">Patulibacter brassicae</name>
    <dbReference type="NCBI Taxonomy" id="1705717"/>
    <lineage>
        <taxon>Bacteria</taxon>
        <taxon>Bacillati</taxon>
        <taxon>Actinomycetota</taxon>
        <taxon>Thermoleophilia</taxon>
        <taxon>Solirubrobacterales</taxon>
        <taxon>Patulibacteraceae</taxon>
        <taxon>Patulibacter</taxon>
    </lineage>
</organism>
<protein>
    <submittedName>
        <fullName evidence="3">PRC-barrel domain-containing protein</fullName>
    </submittedName>
</protein>